<dbReference type="AlphaFoldDB" id="A0A1I5MMG7"/>
<evidence type="ECO:0000313" key="1">
    <source>
        <dbReference type="EMBL" id="SFP10749.1"/>
    </source>
</evidence>
<organism evidence="1 2">
    <name type="scientific">Actinomadura madurae</name>
    <dbReference type="NCBI Taxonomy" id="1993"/>
    <lineage>
        <taxon>Bacteria</taxon>
        <taxon>Bacillati</taxon>
        <taxon>Actinomycetota</taxon>
        <taxon>Actinomycetes</taxon>
        <taxon>Streptosporangiales</taxon>
        <taxon>Thermomonosporaceae</taxon>
        <taxon>Actinomadura</taxon>
    </lineage>
</organism>
<accession>A0A1I5MMG7</accession>
<dbReference type="EMBL" id="FOVH01000011">
    <property type="protein sequence ID" value="SFP10749.1"/>
    <property type="molecule type" value="Genomic_DNA"/>
</dbReference>
<protein>
    <submittedName>
        <fullName evidence="1">Uncharacterized protein</fullName>
    </submittedName>
</protein>
<gene>
    <name evidence="1" type="ORF">SAMN04489713_111343</name>
</gene>
<dbReference type="InParanoid" id="A0A1I5MMG7"/>
<name>A0A1I5MMG7_9ACTN</name>
<sequence length="38" mass="3896">MTGAPDRRGAGGGQAGVLAASTAYCNRWRSVVSSVTER</sequence>
<evidence type="ECO:0000313" key="2">
    <source>
        <dbReference type="Proteomes" id="UP000183413"/>
    </source>
</evidence>
<keyword evidence="2" id="KW-1185">Reference proteome</keyword>
<proteinExistence type="predicted"/>
<dbReference type="Proteomes" id="UP000183413">
    <property type="component" value="Unassembled WGS sequence"/>
</dbReference>
<reference evidence="1 2" key="1">
    <citation type="submission" date="2016-10" db="EMBL/GenBank/DDBJ databases">
        <authorList>
            <person name="de Groot N.N."/>
        </authorList>
    </citation>
    <scope>NUCLEOTIDE SEQUENCE [LARGE SCALE GENOMIC DNA]</scope>
    <source>
        <strain evidence="1 2">DSM 43067</strain>
    </source>
</reference>